<sequence length="2402" mass="268981">MIFRRDVKHRIARKLLENVPNNHFLPYPYQLDLLDTSYERNTVICLSNELTRNFIVLNLIREMQYDQRNKHVLYFTHDVHVPEAAQFLARHTGLVVGQFSYQKPYTDWRFSEWEKELLKHPVTVLSPWLLFSIITPAPTSDFMGFVHSHFFLVVVSECHYALDQSHPYYLLFGPRGLRHFDAQSPSSSSLPDSPAGDPLIVPNKNRMPRIICFTSALLPSEITDPSEAEQRLKVLEERTNCRVETASELLTMLSLGARPKERVLLCTPHNVQPTDCAIHVFTARILDETCAFLHDVLPSSFVGLSTSSTDLNTTDANAERAKSVTHAPDSRGRMICVLDYCRRAVIQCQEILAELGVWCAAQIARVFVRHLISLERRRARLLEGNSKSKSLNGNNGRGEDQLTRLLRSTITQLCIIVRLFQVEFDTCMTLETFQTMVSPKALTLVNQLKVYKPSMNFRIEVAELPPVTVLKSERRGSSVSSTRRRSRHYSTDSESKSVTSVVKLLPGQLSDPSDSSVDTMSSVSDADEQMDGRSTSSRRSSLSRGTIVRSNGSKRKSRRPNKKLPHTTMPKTRDLHFRPAASLVNGGLLPGVDPSQLVYRAVLTPGPDGSRPVPPVRLCGLVLVSCQFTAYALSRLIDELCIWDVDLFFVKPGHLFSRQTVQMAANGSGTDQMKTSVTCAANQTALKTGDESVAAPHGYGSVAQTSLPATQEETIEKFRRGAINLLVATQPAVSAAAGGAELPRCNLVVAFQPPHSLSEYLSSKARSRLVDHGAQVIYLVDECQSEHSRTDGDLSPELSDKLRHGRAGTHQVLQRFQKLEQLLVERCRGYHLFSDEHNVDPAVADQLLPPVMPRGPNGPKLPLSKAINVINQYCARLPSDYITNLTPRWRLKMIPQSDCWSAPSTGPGASCGALGEQESVRAHGLYQCLLRLPINTSVKEEIAGEPMACKKLAKLSAALNAVRILHAAGELDSRWEPSSREPTNTLGTSRDSLNSWIHQNAKTNRLSASTVSLFQSESIESDMNDLLTTCNPDSTDGTSFGLDGIGRRRRYYYRKFADQLHNCLPQPGDPSPNYLYFIDMQLTNALPAQQNVRGRPCFRPENEPLGFGLLTLKPLHHIPTFPIFSRSGEETVRLVELWSPLALSHLESNAPALRLPTRGQPLNEQQLGRLYQFHRIVFQAVLRLEREAVIEFNMEKAYSQVVVVPVRKDTLDLDWDFIALVLSSHTPEGVCRLAPRRDLSKSVIPANVHPGVGHSGANKPPTARGRVSFRARHSAAAKSSMENNPLFGQGGVFDFRTEDFENAVVMPGYRNLDQPQHYYVAEIRFDLSPLSPFPSSSYTDFATYYTSRYDVALTTMKQPLLDVDFTVLRLNLLVPRYLNVRGQCLPCSSDIRRRDRRESLTHKQILIPELCFRHPFPASVWRKAVCLPSILYRLHSLLLAEDLRRLIAYETNMGRARLPKPSQINVEDFLHPELNGATTVRDLFEPLRLVFPLQVQRAVDDDLADNPTIASEGALRRRRRCRGRRNRHSHPGGEPKTQSKDSATDPTLTRNSGSIRHPTVPASSLSVHKDQEPPEGELEDDEDDEDVEDNDDVDDQIVAAKSTDNAHTSTSTVVKLHAASTMTSTAAGTTCVVNSKLETLLQETKVIEWDGTDEYQSYQNPDSSDLILVENRVNTDREYLGIGSDVESVDSFERNVHFFPSEDDDEIDSQEETDPVESSHNFSSLTLDEMDEQTQVTWSHTPRAYRPGPANVLQALTLSCSNDFVNLERMETIGDSFLKFVVTVHLYLLYPNAHEGKLSHLRSRVVCNSNLYRLGRAKHLQDRIIASKFSPYENWVPPGYVVRHDPRLYNSSRSGKSGKQGGEPAVDLNIWSTDTLMDDEVLLGTKVWEENTVQPIDNFAISDWDPSDPEVVRTQQRVDHCLVTIQQTIPDKSVADCVEALIGCYLTSRGERSALRLMRWFGIDCLPTLDDVQLLRTRGAPWSPPLPSIPPDDPRAHHLAEARLAWRFDELEAKLQYRFRDPALLIQAFTHPSYHQLRQTPSSDPDADPLHSTFLTDTDCYQRLEFLGDAVLDYVITRFLYEDSQQHSPGVLTDLRSALVNNNIFAALAVRIGLHQFLRASSPQLLHTIDAFVHFQKDVVKDDLDFVTNEDIEVRQPDPVDPLSEEAVLIEPTRGDNSISVMRPGGDDVNVDEEDQQETGTVDATILSVANEQETCWRRKDAEQLVGQFLDKSTTTSSVEPDPHGTPTAPVESTTQPCRSNVMASRASDDVEIPKALGDIFESLAGAVFLDSGLSLDTVWAVFYPLMKERIERYTACIPKSPVRQLLELEPEGTKFERPRRTADGRISVCAHVLGKGRFYGIGRNYRLAKSLAAKRALRVLRTLQTAATQSSAVTTFTDSTT</sequence>
<dbReference type="PROSITE" id="PS50137">
    <property type="entry name" value="DS_RBD"/>
    <property type="match status" value="1"/>
</dbReference>
<dbReference type="Pfam" id="PF20932">
    <property type="entry name" value="Dicer_dsRBD"/>
    <property type="match status" value="1"/>
</dbReference>
<evidence type="ECO:0000256" key="15">
    <source>
        <dbReference type="PROSITE-ProRule" id="PRU00657"/>
    </source>
</evidence>
<keyword evidence="10" id="KW-0067">ATP-binding</keyword>
<dbReference type="GO" id="GO:0030422">
    <property type="term" value="P:siRNA processing"/>
    <property type="evidence" value="ECO:0007669"/>
    <property type="project" value="InterPro"/>
</dbReference>
<organism evidence="21 22">
    <name type="scientific">Paragonimus westermani</name>
    <dbReference type="NCBI Taxonomy" id="34504"/>
    <lineage>
        <taxon>Eukaryota</taxon>
        <taxon>Metazoa</taxon>
        <taxon>Spiralia</taxon>
        <taxon>Lophotrochozoa</taxon>
        <taxon>Platyhelminthes</taxon>
        <taxon>Trematoda</taxon>
        <taxon>Digenea</taxon>
        <taxon>Plagiorchiida</taxon>
        <taxon>Troglotremata</taxon>
        <taxon>Troglotrematidae</taxon>
        <taxon>Paragonimus</taxon>
    </lineage>
</organism>
<dbReference type="FunFam" id="2.170.260.10:FF:000002">
    <property type="entry name" value="Putative Endoribonuclease Dicer"/>
    <property type="match status" value="1"/>
</dbReference>
<evidence type="ECO:0000259" key="19">
    <source>
        <dbReference type="PROSITE" id="PS50821"/>
    </source>
</evidence>
<evidence type="ECO:0000259" key="17">
    <source>
        <dbReference type="PROSITE" id="PS50137"/>
    </source>
</evidence>
<feature type="compositionally biased region" description="Low complexity" evidence="16">
    <location>
        <begin position="533"/>
        <end position="544"/>
    </location>
</feature>
<feature type="domain" description="Dicer dsRNA-binding fold" evidence="20">
    <location>
        <begin position="866"/>
        <end position="985"/>
    </location>
</feature>
<feature type="region of interest" description="Disordered" evidence="16">
    <location>
        <begin position="471"/>
        <end position="573"/>
    </location>
</feature>
<dbReference type="InterPro" id="IPR005034">
    <property type="entry name" value="Dicer_dimerisation"/>
</dbReference>
<evidence type="ECO:0000256" key="1">
    <source>
        <dbReference type="ARBA" id="ARBA00001936"/>
    </source>
</evidence>
<keyword evidence="8" id="KW-0378">Hydrolase</keyword>
<dbReference type="CDD" id="cd10843">
    <property type="entry name" value="DSRM_DICER"/>
    <property type="match status" value="1"/>
</dbReference>
<dbReference type="SUPFAM" id="SSF69065">
    <property type="entry name" value="RNase III domain-like"/>
    <property type="match status" value="2"/>
</dbReference>
<evidence type="ECO:0000256" key="6">
    <source>
        <dbReference type="ARBA" id="ARBA00022741"/>
    </source>
</evidence>
<keyword evidence="6" id="KW-0547">Nucleotide-binding</keyword>
<feature type="compositionally biased region" description="Low complexity" evidence="16">
    <location>
        <begin position="510"/>
        <end position="524"/>
    </location>
</feature>
<dbReference type="SMART" id="SM00949">
    <property type="entry name" value="PAZ"/>
    <property type="match status" value="1"/>
</dbReference>
<dbReference type="GO" id="GO:0070578">
    <property type="term" value="C:RISC-loading complex"/>
    <property type="evidence" value="ECO:0007669"/>
    <property type="project" value="TreeGrafter"/>
</dbReference>
<evidence type="ECO:0000256" key="4">
    <source>
        <dbReference type="ARBA" id="ARBA00022723"/>
    </source>
</evidence>
<dbReference type="PROSITE" id="PS50821">
    <property type="entry name" value="PAZ"/>
    <property type="match status" value="1"/>
</dbReference>
<dbReference type="GO" id="GO:0031054">
    <property type="term" value="P:pre-miRNA processing"/>
    <property type="evidence" value="ECO:0007669"/>
    <property type="project" value="InterPro"/>
</dbReference>
<evidence type="ECO:0000256" key="3">
    <source>
        <dbReference type="ARBA" id="ARBA00022722"/>
    </source>
</evidence>
<dbReference type="SUPFAM" id="SSF101690">
    <property type="entry name" value="PAZ domain"/>
    <property type="match status" value="1"/>
</dbReference>
<evidence type="ECO:0000256" key="7">
    <source>
        <dbReference type="ARBA" id="ARBA00022759"/>
    </source>
</evidence>
<dbReference type="Proteomes" id="UP000699462">
    <property type="component" value="Unassembled WGS sequence"/>
</dbReference>
<evidence type="ECO:0000256" key="11">
    <source>
        <dbReference type="ARBA" id="ARBA00022842"/>
    </source>
</evidence>
<comment type="cofactor">
    <cofactor evidence="2">
        <name>Mg(2+)</name>
        <dbReference type="ChEBI" id="CHEBI:18420"/>
    </cofactor>
</comment>
<dbReference type="Gene3D" id="3.30.160.380">
    <property type="entry name" value="Dicer dimerisation domain"/>
    <property type="match status" value="1"/>
</dbReference>
<evidence type="ECO:0000256" key="8">
    <source>
        <dbReference type="ARBA" id="ARBA00022801"/>
    </source>
</evidence>
<dbReference type="GO" id="GO:0005634">
    <property type="term" value="C:nucleus"/>
    <property type="evidence" value="ECO:0007669"/>
    <property type="project" value="TreeGrafter"/>
</dbReference>
<feature type="compositionally biased region" description="Basic residues" evidence="16">
    <location>
        <begin position="1516"/>
        <end position="1530"/>
    </location>
</feature>
<keyword evidence="5" id="KW-0677">Repeat</keyword>
<dbReference type="GO" id="GO:0004530">
    <property type="term" value="F:deoxyribonuclease I activity"/>
    <property type="evidence" value="ECO:0007669"/>
    <property type="project" value="TreeGrafter"/>
</dbReference>
<dbReference type="GO" id="GO:0005524">
    <property type="term" value="F:ATP binding"/>
    <property type="evidence" value="ECO:0007669"/>
    <property type="project" value="UniProtKB-KW"/>
</dbReference>
<evidence type="ECO:0000256" key="9">
    <source>
        <dbReference type="ARBA" id="ARBA00022806"/>
    </source>
</evidence>
<comment type="caution">
    <text evidence="21">The sequence shown here is derived from an EMBL/GenBank/DDBJ whole genome shotgun (WGS) entry which is preliminary data.</text>
</comment>
<dbReference type="InterPro" id="IPR027417">
    <property type="entry name" value="P-loop_NTPase"/>
</dbReference>
<evidence type="ECO:0000256" key="14">
    <source>
        <dbReference type="ARBA" id="ARBA00023211"/>
    </source>
</evidence>
<feature type="compositionally biased region" description="Acidic residues" evidence="16">
    <location>
        <begin position="1701"/>
        <end position="1715"/>
    </location>
</feature>
<dbReference type="InterPro" id="IPR048512">
    <property type="entry name" value="Dicer_platform"/>
</dbReference>
<dbReference type="GO" id="GO:0004386">
    <property type="term" value="F:helicase activity"/>
    <property type="evidence" value="ECO:0007669"/>
    <property type="project" value="UniProtKB-KW"/>
</dbReference>
<keyword evidence="14" id="KW-0464">Manganese</keyword>
<feature type="region of interest" description="Disordered" evidence="16">
    <location>
        <begin position="1700"/>
        <end position="1721"/>
    </location>
</feature>
<dbReference type="PROSITE" id="PS50142">
    <property type="entry name" value="RNASE_3_2"/>
    <property type="match status" value="2"/>
</dbReference>
<keyword evidence="3" id="KW-0540">Nuclease</keyword>
<feature type="compositionally biased region" description="Basic residues" evidence="16">
    <location>
        <begin position="552"/>
        <end position="565"/>
    </location>
</feature>
<dbReference type="Pfam" id="PF03368">
    <property type="entry name" value="Dicer_dimer"/>
    <property type="match status" value="1"/>
</dbReference>
<dbReference type="PANTHER" id="PTHR14950">
    <property type="entry name" value="DICER-RELATED"/>
    <property type="match status" value="1"/>
</dbReference>
<reference evidence="21 22" key="1">
    <citation type="submission" date="2019-07" db="EMBL/GenBank/DDBJ databases">
        <title>Annotation for the trematode Paragonimus westermani.</title>
        <authorList>
            <person name="Choi Y.-J."/>
        </authorList>
    </citation>
    <scope>NUCLEOTIDE SEQUENCE [LARGE SCALE GENOMIC DNA]</scope>
    <source>
        <strain evidence="21">180907_Pwestermani</strain>
    </source>
</reference>
<feature type="domain" description="PAZ" evidence="19">
    <location>
        <begin position="1291"/>
        <end position="1415"/>
    </location>
</feature>
<dbReference type="InterPro" id="IPR014720">
    <property type="entry name" value="dsRBD_dom"/>
</dbReference>
<evidence type="ECO:0000256" key="2">
    <source>
        <dbReference type="ARBA" id="ARBA00001946"/>
    </source>
</evidence>
<evidence type="ECO:0000256" key="13">
    <source>
        <dbReference type="ARBA" id="ARBA00023158"/>
    </source>
</evidence>
<dbReference type="InterPro" id="IPR003100">
    <property type="entry name" value="PAZ_dom"/>
</dbReference>
<dbReference type="InterPro" id="IPR036085">
    <property type="entry name" value="PAZ_dom_sf"/>
</dbReference>
<evidence type="ECO:0000256" key="16">
    <source>
        <dbReference type="SAM" id="MobiDB-lite"/>
    </source>
</evidence>
<feature type="compositionally biased region" description="Basic and acidic residues" evidence="16">
    <location>
        <begin position="1531"/>
        <end position="1543"/>
    </location>
</feature>
<dbReference type="Pfam" id="PF02170">
    <property type="entry name" value="PAZ"/>
    <property type="match status" value="1"/>
</dbReference>
<keyword evidence="22" id="KW-1185">Reference proteome</keyword>
<gene>
    <name evidence="21" type="ORF">P879_04096</name>
</gene>
<protein>
    <submittedName>
        <fullName evidence="21">Uncharacterized protein</fullName>
    </submittedName>
</protein>
<dbReference type="Gene3D" id="3.40.50.300">
    <property type="entry name" value="P-loop containing nucleotide triphosphate hydrolases"/>
    <property type="match status" value="2"/>
</dbReference>
<dbReference type="InterPro" id="IPR036389">
    <property type="entry name" value="RNase_III_sf"/>
</dbReference>
<keyword evidence="11" id="KW-0460">Magnesium</keyword>
<dbReference type="PROSITE" id="PS51327">
    <property type="entry name" value="DICER_DSRBF"/>
    <property type="match status" value="1"/>
</dbReference>
<evidence type="ECO:0000259" key="20">
    <source>
        <dbReference type="PROSITE" id="PS51327"/>
    </source>
</evidence>
<feature type="domain" description="RNase III" evidence="18">
    <location>
        <begin position="2008"/>
        <end position="2293"/>
    </location>
</feature>
<comment type="cofactor">
    <cofactor evidence="1">
        <name>Mn(2+)</name>
        <dbReference type="ChEBI" id="CHEBI:29035"/>
    </cofactor>
</comment>
<dbReference type="GO" id="GO:0005737">
    <property type="term" value="C:cytoplasm"/>
    <property type="evidence" value="ECO:0007669"/>
    <property type="project" value="TreeGrafter"/>
</dbReference>
<dbReference type="Pfam" id="PF20931">
    <property type="entry name" value="Dicer_platform"/>
    <property type="match status" value="1"/>
</dbReference>
<proteinExistence type="predicted"/>
<dbReference type="Pfam" id="PF00636">
    <property type="entry name" value="Ribonuclease_3"/>
    <property type="match status" value="2"/>
</dbReference>
<dbReference type="GO" id="GO:0046872">
    <property type="term" value="F:metal ion binding"/>
    <property type="evidence" value="ECO:0007669"/>
    <property type="project" value="UniProtKB-KW"/>
</dbReference>
<evidence type="ECO:0000313" key="21">
    <source>
        <dbReference type="EMBL" id="KAF8569399.1"/>
    </source>
</evidence>
<dbReference type="Gene3D" id="1.10.1520.10">
    <property type="entry name" value="Ribonuclease III domain"/>
    <property type="match status" value="2"/>
</dbReference>
<dbReference type="PANTHER" id="PTHR14950:SF37">
    <property type="entry name" value="ENDORIBONUCLEASE DICER"/>
    <property type="match status" value="1"/>
</dbReference>
<dbReference type="OrthoDB" id="2392202at2759"/>
<keyword evidence="12 15" id="KW-0694">RNA-binding</keyword>
<feature type="region of interest" description="Disordered" evidence="16">
    <location>
        <begin position="2233"/>
        <end position="2258"/>
    </location>
</feature>
<feature type="domain" description="DRBM" evidence="17">
    <location>
        <begin position="2361"/>
        <end position="2383"/>
    </location>
</feature>
<dbReference type="GO" id="GO:0004525">
    <property type="term" value="F:ribonuclease III activity"/>
    <property type="evidence" value="ECO:0007669"/>
    <property type="project" value="InterPro"/>
</dbReference>
<dbReference type="CDD" id="cd15903">
    <property type="entry name" value="Dicer_PBD"/>
    <property type="match status" value="1"/>
</dbReference>
<dbReference type="InterPro" id="IPR048513">
    <property type="entry name" value="Dicer_PBD"/>
</dbReference>
<evidence type="ECO:0000256" key="5">
    <source>
        <dbReference type="ARBA" id="ARBA00022737"/>
    </source>
</evidence>
<dbReference type="SUPFAM" id="SSF52540">
    <property type="entry name" value="P-loop containing nucleoside triphosphate hydrolases"/>
    <property type="match status" value="1"/>
</dbReference>
<dbReference type="GO" id="GO:0003723">
    <property type="term" value="F:RNA binding"/>
    <property type="evidence" value="ECO:0007669"/>
    <property type="project" value="UniProtKB-UniRule"/>
</dbReference>
<feature type="domain" description="RNase III" evidence="18">
    <location>
        <begin position="1727"/>
        <end position="1950"/>
    </location>
</feature>
<keyword evidence="4" id="KW-0479">Metal-binding</keyword>
<evidence type="ECO:0000259" key="18">
    <source>
        <dbReference type="PROSITE" id="PS50142"/>
    </source>
</evidence>
<dbReference type="GO" id="GO:0006309">
    <property type="term" value="P:apoptotic DNA fragmentation"/>
    <property type="evidence" value="ECO:0007669"/>
    <property type="project" value="TreeGrafter"/>
</dbReference>
<accession>A0A8T0DN97</accession>
<keyword evidence="7" id="KW-0255">Endonuclease</keyword>
<dbReference type="SMART" id="SM00535">
    <property type="entry name" value="RIBOc"/>
    <property type="match status" value="2"/>
</dbReference>
<dbReference type="CDD" id="cd00593">
    <property type="entry name" value="RIBOc"/>
    <property type="match status" value="2"/>
</dbReference>
<dbReference type="PROSITE" id="PS00517">
    <property type="entry name" value="RNASE_3_1"/>
    <property type="match status" value="1"/>
</dbReference>
<keyword evidence="13" id="KW-0943">RNA-mediated gene silencing</keyword>
<keyword evidence="9" id="KW-0347">Helicase</keyword>
<dbReference type="Gene3D" id="2.170.260.10">
    <property type="entry name" value="paz domain"/>
    <property type="match status" value="1"/>
</dbReference>
<dbReference type="InterPro" id="IPR000999">
    <property type="entry name" value="RNase_III_dom"/>
</dbReference>
<dbReference type="InterPro" id="IPR038248">
    <property type="entry name" value="Dicer_dimer_sf"/>
</dbReference>
<feature type="compositionally biased region" description="Polar residues" evidence="16">
    <location>
        <begin position="1544"/>
        <end position="1554"/>
    </location>
</feature>
<evidence type="ECO:0000256" key="10">
    <source>
        <dbReference type="ARBA" id="ARBA00022840"/>
    </source>
</evidence>
<evidence type="ECO:0000313" key="22">
    <source>
        <dbReference type="Proteomes" id="UP000699462"/>
    </source>
</evidence>
<name>A0A8T0DN97_9TREM</name>
<feature type="region of interest" description="Disordered" evidence="16">
    <location>
        <begin position="1510"/>
        <end position="1590"/>
    </location>
</feature>
<dbReference type="SUPFAM" id="SSF54768">
    <property type="entry name" value="dsRNA-binding domain-like"/>
    <property type="match status" value="1"/>
</dbReference>
<dbReference type="EMBL" id="JTDF01001899">
    <property type="protein sequence ID" value="KAF8569399.1"/>
    <property type="molecule type" value="Genomic_DNA"/>
</dbReference>
<feature type="compositionally biased region" description="Acidic residues" evidence="16">
    <location>
        <begin position="1573"/>
        <end position="1590"/>
    </location>
</feature>
<dbReference type="Gene3D" id="3.30.160.20">
    <property type="match status" value="1"/>
</dbReference>
<evidence type="ECO:0000256" key="12">
    <source>
        <dbReference type="ARBA" id="ARBA00022884"/>
    </source>
</evidence>
<dbReference type="InterPro" id="IPR044441">
    <property type="entry name" value="DICER_DSRM"/>
</dbReference>